<dbReference type="CDD" id="cd03443">
    <property type="entry name" value="PaaI_thioesterase"/>
    <property type="match status" value="1"/>
</dbReference>
<dbReference type="Proteomes" id="UP000183685">
    <property type="component" value="Unassembled WGS sequence"/>
</dbReference>
<protein>
    <submittedName>
        <fullName evidence="2">Acyl-coenzyme A thioesterase PaaI, contains HGG motif</fullName>
    </submittedName>
</protein>
<dbReference type="OrthoDB" id="5741080at2"/>
<gene>
    <name evidence="2" type="ORF">SAMN04488071_3049</name>
</gene>
<sequence>MTIETNDDLVAAGYRTWGDVDPFEDLIGPFYLKDNGDGTHRSAFVAEAERHCNAGGMLHGGLLMSFADFALFAIAKEVLGGFGVTVAFNSEFVSAGQAGELVEATGEITRDTRSLIFVRGKIFSGDRTIMAFSGIIKKVKGRGEHKG</sequence>
<evidence type="ECO:0000259" key="1">
    <source>
        <dbReference type="Pfam" id="PF03061"/>
    </source>
</evidence>
<dbReference type="GO" id="GO:0016790">
    <property type="term" value="F:thiolester hydrolase activity"/>
    <property type="evidence" value="ECO:0007669"/>
    <property type="project" value="UniProtKB-ARBA"/>
</dbReference>
<proteinExistence type="predicted"/>
<organism evidence="2 3">
    <name type="scientific">Kordiimonas lacus</name>
    <dbReference type="NCBI Taxonomy" id="637679"/>
    <lineage>
        <taxon>Bacteria</taxon>
        <taxon>Pseudomonadati</taxon>
        <taxon>Pseudomonadota</taxon>
        <taxon>Alphaproteobacteria</taxon>
        <taxon>Kordiimonadales</taxon>
        <taxon>Kordiimonadaceae</taxon>
        <taxon>Kordiimonas</taxon>
    </lineage>
</organism>
<dbReference type="STRING" id="637679.GCA_001550055_02256"/>
<accession>A0A1G7DE48</accession>
<dbReference type="SUPFAM" id="SSF54637">
    <property type="entry name" value="Thioesterase/thiol ester dehydrase-isomerase"/>
    <property type="match status" value="1"/>
</dbReference>
<dbReference type="EMBL" id="FNAK01000007">
    <property type="protein sequence ID" value="SDE49266.1"/>
    <property type="molecule type" value="Genomic_DNA"/>
</dbReference>
<dbReference type="Gene3D" id="3.10.129.10">
    <property type="entry name" value="Hotdog Thioesterase"/>
    <property type="match status" value="1"/>
</dbReference>
<keyword evidence="3" id="KW-1185">Reference proteome</keyword>
<dbReference type="InterPro" id="IPR006683">
    <property type="entry name" value="Thioestr_dom"/>
</dbReference>
<name>A0A1G7DE48_9PROT</name>
<dbReference type="AlphaFoldDB" id="A0A1G7DE48"/>
<dbReference type="Pfam" id="PF03061">
    <property type="entry name" value="4HBT"/>
    <property type="match status" value="1"/>
</dbReference>
<dbReference type="RefSeq" id="WP_068305049.1">
    <property type="nucleotide sequence ID" value="NZ_FNAK01000007.1"/>
</dbReference>
<reference evidence="2 3" key="1">
    <citation type="submission" date="2016-10" db="EMBL/GenBank/DDBJ databases">
        <authorList>
            <person name="de Groot N.N."/>
        </authorList>
    </citation>
    <scope>NUCLEOTIDE SEQUENCE [LARGE SCALE GENOMIC DNA]</scope>
    <source>
        <strain evidence="2 3">CGMCC 1.9109</strain>
    </source>
</reference>
<feature type="domain" description="Thioesterase" evidence="1">
    <location>
        <begin position="55"/>
        <end position="129"/>
    </location>
</feature>
<evidence type="ECO:0000313" key="2">
    <source>
        <dbReference type="EMBL" id="SDE49266.1"/>
    </source>
</evidence>
<evidence type="ECO:0000313" key="3">
    <source>
        <dbReference type="Proteomes" id="UP000183685"/>
    </source>
</evidence>
<dbReference type="InterPro" id="IPR029069">
    <property type="entry name" value="HotDog_dom_sf"/>
</dbReference>